<evidence type="ECO:0000313" key="1">
    <source>
        <dbReference type="EMBL" id="JAD99152.1"/>
    </source>
</evidence>
<protein>
    <submittedName>
        <fullName evidence="1">Uncharacterized protein</fullName>
    </submittedName>
</protein>
<dbReference type="AlphaFoldDB" id="A0A0A9ET17"/>
<reference evidence="1" key="2">
    <citation type="journal article" date="2015" name="Data Brief">
        <title>Shoot transcriptome of the giant reed, Arundo donax.</title>
        <authorList>
            <person name="Barrero R.A."/>
            <person name="Guerrero F.D."/>
            <person name="Moolhuijzen P."/>
            <person name="Goolsby J.A."/>
            <person name="Tidwell J."/>
            <person name="Bellgard S.E."/>
            <person name="Bellgard M.I."/>
        </authorList>
    </citation>
    <scope>NUCLEOTIDE SEQUENCE</scope>
    <source>
        <tissue evidence="1">Shoot tissue taken approximately 20 cm above the soil surface</tissue>
    </source>
</reference>
<proteinExistence type="predicted"/>
<accession>A0A0A9ET17</accession>
<sequence length="24" mass="2649">MRCLCAILHGIPPAPLLEWTQQAS</sequence>
<reference evidence="1" key="1">
    <citation type="submission" date="2014-09" db="EMBL/GenBank/DDBJ databases">
        <authorList>
            <person name="Magalhaes I.L.F."/>
            <person name="Oliveira U."/>
            <person name="Santos F.R."/>
            <person name="Vidigal T.H.D.A."/>
            <person name="Brescovit A.D."/>
            <person name="Santos A.J."/>
        </authorList>
    </citation>
    <scope>NUCLEOTIDE SEQUENCE</scope>
    <source>
        <tissue evidence="1">Shoot tissue taken approximately 20 cm above the soil surface</tissue>
    </source>
</reference>
<organism evidence="1">
    <name type="scientific">Arundo donax</name>
    <name type="common">Giant reed</name>
    <name type="synonym">Donax arundinaceus</name>
    <dbReference type="NCBI Taxonomy" id="35708"/>
    <lineage>
        <taxon>Eukaryota</taxon>
        <taxon>Viridiplantae</taxon>
        <taxon>Streptophyta</taxon>
        <taxon>Embryophyta</taxon>
        <taxon>Tracheophyta</taxon>
        <taxon>Spermatophyta</taxon>
        <taxon>Magnoliopsida</taxon>
        <taxon>Liliopsida</taxon>
        <taxon>Poales</taxon>
        <taxon>Poaceae</taxon>
        <taxon>PACMAD clade</taxon>
        <taxon>Arundinoideae</taxon>
        <taxon>Arundineae</taxon>
        <taxon>Arundo</taxon>
    </lineage>
</organism>
<dbReference type="EMBL" id="GBRH01198743">
    <property type="protein sequence ID" value="JAD99152.1"/>
    <property type="molecule type" value="Transcribed_RNA"/>
</dbReference>
<name>A0A0A9ET17_ARUDO</name>